<dbReference type="Pfam" id="PF02361">
    <property type="entry name" value="CbiQ"/>
    <property type="match status" value="1"/>
</dbReference>
<dbReference type="RefSeq" id="WP_256944550.1">
    <property type="nucleotide sequence ID" value="NZ_JANHNZ010000002.1"/>
</dbReference>
<feature type="transmembrane region" description="Helical" evidence="5">
    <location>
        <begin position="20"/>
        <end position="36"/>
    </location>
</feature>
<protein>
    <submittedName>
        <fullName evidence="6">Energy-coupling factor transporter transmembrane protein EcfT</fullName>
    </submittedName>
</protein>
<dbReference type="PANTHER" id="PTHR33514">
    <property type="entry name" value="PROTEIN ABCI12, CHLOROPLASTIC"/>
    <property type="match status" value="1"/>
</dbReference>
<keyword evidence="4 5" id="KW-0472">Membrane</keyword>
<dbReference type="EMBL" id="JANHNZ010000002">
    <property type="protein sequence ID" value="MCQ9209434.1"/>
    <property type="molecule type" value="Genomic_DNA"/>
</dbReference>
<organism evidence="6 7">
    <name type="scientific">Granulicatella seriolae</name>
    <dbReference type="NCBI Taxonomy" id="2967226"/>
    <lineage>
        <taxon>Bacteria</taxon>
        <taxon>Bacillati</taxon>
        <taxon>Bacillota</taxon>
        <taxon>Bacilli</taxon>
        <taxon>Lactobacillales</taxon>
        <taxon>Carnobacteriaceae</taxon>
        <taxon>Granulicatella</taxon>
    </lineage>
</organism>
<keyword evidence="2 5" id="KW-0812">Transmembrane</keyword>
<accession>A0ABT1WMF8</accession>
<feature type="transmembrane region" description="Helical" evidence="5">
    <location>
        <begin position="42"/>
        <end position="59"/>
    </location>
</feature>
<evidence type="ECO:0000313" key="6">
    <source>
        <dbReference type="EMBL" id="MCQ9209434.1"/>
    </source>
</evidence>
<dbReference type="Proteomes" id="UP001059480">
    <property type="component" value="Unassembled WGS sequence"/>
</dbReference>
<reference evidence="6" key="1">
    <citation type="submission" date="2022-07" db="EMBL/GenBank/DDBJ databases">
        <authorList>
            <person name="Jung M.-Y."/>
            <person name="Lee M."/>
        </authorList>
    </citation>
    <scope>NUCLEOTIDE SEQUENCE</scope>
    <source>
        <strain evidence="6">S8</strain>
    </source>
</reference>
<comment type="subcellular location">
    <subcellularLocation>
        <location evidence="1">Membrane</location>
        <topology evidence="1">Multi-pass membrane protein</topology>
    </subcellularLocation>
</comment>
<dbReference type="InterPro" id="IPR003339">
    <property type="entry name" value="ABC/ECF_trnsptr_transmembrane"/>
</dbReference>
<feature type="transmembrane region" description="Helical" evidence="5">
    <location>
        <begin position="247"/>
        <end position="266"/>
    </location>
</feature>
<keyword evidence="3 5" id="KW-1133">Transmembrane helix</keyword>
<gene>
    <name evidence="6" type="ORF">NPA36_02615</name>
</gene>
<evidence type="ECO:0000256" key="2">
    <source>
        <dbReference type="ARBA" id="ARBA00022692"/>
    </source>
</evidence>
<reference evidence="6" key="2">
    <citation type="journal article" date="2023" name="Curr. Microbiol.">
        <title>Granulicatella seriolae sp. nov., a Novel Facultative Anaerobe Isolated from Yellowtail Marine Fish.</title>
        <authorList>
            <person name="Lee M."/>
            <person name="Choi Y.J."/>
            <person name="Farooq A."/>
            <person name="Jeong J.B."/>
            <person name="Jung M.Y."/>
        </authorList>
    </citation>
    <scope>NUCLEOTIDE SEQUENCE</scope>
    <source>
        <strain evidence="6">S8</strain>
    </source>
</reference>
<evidence type="ECO:0000256" key="3">
    <source>
        <dbReference type="ARBA" id="ARBA00022989"/>
    </source>
</evidence>
<evidence type="ECO:0000313" key="7">
    <source>
        <dbReference type="Proteomes" id="UP001059480"/>
    </source>
</evidence>
<proteinExistence type="predicted"/>
<dbReference type="PANTHER" id="PTHR33514:SF1">
    <property type="entry name" value="ABC TRANSPORTER PERMEASE"/>
    <property type="match status" value="1"/>
</dbReference>
<evidence type="ECO:0000256" key="5">
    <source>
        <dbReference type="SAM" id="Phobius"/>
    </source>
</evidence>
<reference evidence="6" key="3">
    <citation type="journal article" date="2023" name="Microbiol. Resour. Announc.">
        <title>Draft Genome Sequence of Granulicatella sp. Strain S8, Isolated from a Marine Fish, Seriola quinqueradiata.</title>
        <authorList>
            <person name="Lee M."/>
            <person name="Farooq A."/>
            <person name="Jeong J.B."/>
            <person name="Jung M.Y."/>
        </authorList>
    </citation>
    <scope>NUCLEOTIDE SEQUENCE</scope>
    <source>
        <strain evidence="6">S8</strain>
    </source>
</reference>
<feature type="transmembrane region" description="Helical" evidence="5">
    <location>
        <begin position="121"/>
        <end position="138"/>
    </location>
</feature>
<sequence>MSQHVLGYVEKDTPIHRLHATCKLIYFLVITTVVMLTYDTRLLLAITISSLFILYLADIHYREISFILKFIAFFTLLNLIAVYIFEPEYGVALYGSRWVIAEGWGRYSITWQQIFYESNLLLKYLATVPIAIVFIMTTNPSQFASSLNHIGLSYRISYSVALTLRYIPDIQSQFRTIRQAQEARGLDLSRKAKLKDRIMGTVGLIMPLVLTSLENIDTISHAMELRRFGQGKKRTWYVQAPFKRVDVGILVLAGAWILALILCYVANQGRFYNPFM</sequence>
<feature type="transmembrane region" description="Helical" evidence="5">
    <location>
        <begin position="66"/>
        <end position="85"/>
    </location>
</feature>
<keyword evidence="7" id="KW-1185">Reference proteome</keyword>
<evidence type="ECO:0000256" key="1">
    <source>
        <dbReference type="ARBA" id="ARBA00004141"/>
    </source>
</evidence>
<evidence type="ECO:0000256" key="4">
    <source>
        <dbReference type="ARBA" id="ARBA00023136"/>
    </source>
</evidence>
<dbReference type="CDD" id="cd16914">
    <property type="entry name" value="EcfT"/>
    <property type="match status" value="1"/>
</dbReference>
<name>A0ABT1WMF8_9LACT</name>
<comment type="caution">
    <text evidence="6">The sequence shown here is derived from an EMBL/GenBank/DDBJ whole genome shotgun (WGS) entry which is preliminary data.</text>
</comment>